<name>A0AB40D0R1_DIOCR</name>
<gene>
    <name evidence="8 9 10" type="primary">LOC120283285</name>
</gene>
<keyword evidence="2 4" id="KW-0863">Zinc-finger</keyword>
<organism evidence="7 10">
    <name type="scientific">Dioscorea cayennensis subsp. rotundata</name>
    <name type="common">White Guinea yam</name>
    <name type="synonym">Dioscorea rotundata</name>
    <dbReference type="NCBI Taxonomy" id="55577"/>
    <lineage>
        <taxon>Eukaryota</taxon>
        <taxon>Viridiplantae</taxon>
        <taxon>Streptophyta</taxon>
        <taxon>Embryophyta</taxon>
        <taxon>Tracheophyta</taxon>
        <taxon>Spermatophyta</taxon>
        <taxon>Magnoliopsida</taxon>
        <taxon>Liliopsida</taxon>
        <taxon>Dioscoreales</taxon>
        <taxon>Dioscoreaceae</taxon>
        <taxon>Dioscorea</taxon>
    </lineage>
</organism>
<protein>
    <submittedName>
        <fullName evidence="8 9">Uncharacterized protein LOC120283285</fullName>
    </submittedName>
</protein>
<evidence type="ECO:0000259" key="6">
    <source>
        <dbReference type="PROSITE" id="PS50966"/>
    </source>
</evidence>
<evidence type="ECO:0000313" key="9">
    <source>
        <dbReference type="RefSeq" id="XP_039145859.1"/>
    </source>
</evidence>
<evidence type="ECO:0000313" key="8">
    <source>
        <dbReference type="RefSeq" id="XP_039145858.1"/>
    </source>
</evidence>
<dbReference type="InterPro" id="IPR018289">
    <property type="entry name" value="MULE_transposase_dom"/>
</dbReference>
<proteinExistence type="predicted"/>
<dbReference type="SMART" id="SM00575">
    <property type="entry name" value="ZnF_PMZ"/>
    <property type="match status" value="1"/>
</dbReference>
<dbReference type="InterPro" id="IPR004332">
    <property type="entry name" value="Transposase_MuDR"/>
</dbReference>
<keyword evidence="3" id="KW-0862">Zinc</keyword>
<dbReference type="InterPro" id="IPR007527">
    <property type="entry name" value="Znf_SWIM"/>
</dbReference>
<dbReference type="PANTHER" id="PTHR31973:SF187">
    <property type="entry name" value="MUTATOR TRANSPOSASE MUDRA PROTEIN"/>
    <property type="match status" value="1"/>
</dbReference>
<evidence type="ECO:0000256" key="4">
    <source>
        <dbReference type="PROSITE-ProRule" id="PRU00325"/>
    </source>
</evidence>
<sequence length="897" mass="101838">MVVDVYGEDKQLKEIQNDLDALKMAMTVGPSKEACVYVKLAGIGCVEGSNGEAKKAEQMSRLELLKGVEEDEVGAEDDLEDILVSGQGEGKLVDEENDLHDSDYSINDGDTDVEDGDNVTRQRPEVDINGELGEVGSDGNVKSDYARSEQLQSCSSTDEDELVTAKPRYAEFNNEVDIKNPQFKIGMKFGSFKQFREAVRSYGIKNRYVMKFKPNNKKKCKAFCTKGCPFYLWASPMVNDRSTIQIKTGNLVHECTRDHVNRHVNAQWIANTYLEQFRADPSWKLSGVIQAVKTNQEVDISRLKAYRAKCIAQRIIDGDEESQMARLHDFELLKTHPGSAIIVNCNDEGVFEALYVCLAPLREGFLAGCRHLISVDGCFLKGLYGGQLLCAVGIDANDCIYPISWAMVKKENKDNWKWFFEVLAEDLRITDSKKWAFILDRQKGLMPAIAEVFPYSEHRYCVTYIHTNFKKTFRGKALKDQLWACARASYYSAFEREMEILKVMSIEAYEYMKKIEPKHWSKSHFQSQFKCDILLNNLCECFNSNIVEARIKGIITMNEMIRTLLMKRIKKRRDAMQKVTTMYCPRILKKLEKFKQASWLYTTIWSGGDMYQVGGPDGQFVVKKKHCCCSCRKWQLSGVPCSHAISVLYYNNEKAENYLDKWYKVSTYMETYAHILYPTHDRGSWPRSGYPPVIPPEPVNKRRGRKTLLRRKEIDEQSGIKNNRVNKKGVKMKCNICGTVGHNKRFHGTQANKSCASATNTASRSNIDIEQPFSQVGITQGLKEPFSMVIEIPIEGVQEGALVTDYTTNQGSQDPLSQVVIDPLSTYTVDQTLAGTQSRITKLTRRGGKKSSNIQEDASHDIHPQRKHKNAAEGTRARDPEKRKRVWLPPGAGAFFG</sequence>
<dbReference type="Pfam" id="PF03108">
    <property type="entry name" value="DBD_Tnp_Mut"/>
    <property type="match status" value="1"/>
</dbReference>
<dbReference type="GeneID" id="120283285"/>
<accession>A0AB40D0R1</accession>
<keyword evidence="7" id="KW-1185">Reference proteome</keyword>
<feature type="domain" description="SWIM-type" evidence="6">
    <location>
        <begin position="620"/>
        <end position="652"/>
    </location>
</feature>
<evidence type="ECO:0000256" key="1">
    <source>
        <dbReference type="ARBA" id="ARBA00022723"/>
    </source>
</evidence>
<evidence type="ECO:0000256" key="2">
    <source>
        <dbReference type="ARBA" id="ARBA00022771"/>
    </source>
</evidence>
<dbReference type="RefSeq" id="XP_039145858.1">
    <property type="nucleotide sequence ID" value="XM_039289924.1"/>
</dbReference>
<dbReference type="Proteomes" id="UP001515500">
    <property type="component" value="Chromosome 19"/>
</dbReference>
<feature type="region of interest" description="Disordered" evidence="5">
    <location>
        <begin position="842"/>
        <end position="897"/>
    </location>
</feature>
<dbReference type="RefSeq" id="XP_039145860.1">
    <property type="nucleotide sequence ID" value="XM_039289926.1"/>
</dbReference>
<reference evidence="8 9" key="1">
    <citation type="submission" date="2025-04" db="UniProtKB">
        <authorList>
            <consortium name="RefSeq"/>
        </authorList>
    </citation>
    <scope>IDENTIFICATION</scope>
</reference>
<evidence type="ECO:0000256" key="3">
    <source>
        <dbReference type="ARBA" id="ARBA00022833"/>
    </source>
</evidence>
<dbReference type="RefSeq" id="XP_039145859.1">
    <property type="nucleotide sequence ID" value="XM_039289925.1"/>
</dbReference>
<dbReference type="PROSITE" id="PS50966">
    <property type="entry name" value="ZF_SWIM"/>
    <property type="match status" value="1"/>
</dbReference>
<dbReference type="Pfam" id="PF10551">
    <property type="entry name" value="MULE"/>
    <property type="match status" value="1"/>
</dbReference>
<evidence type="ECO:0000313" key="10">
    <source>
        <dbReference type="RefSeq" id="XP_039145860.1"/>
    </source>
</evidence>
<evidence type="ECO:0000256" key="5">
    <source>
        <dbReference type="SAM" id="MobiDB-lite"/>
    </source>
</evidence>
<evidence type="ECO:0000313" key="7">
    <source>
        <dbReference type="Proteomes" id="UP001515500"/>
    </source>
</evidence>
<dbReference type="InterPro" id="IPR006564">
    <property type="entry name" value="Znf_PMZ"/>
</dbReference>
<dbReference type="GO" id="GO:0008270">
    <property type="term" value="F:zinc ion binding"/>
    <property type="evidence" value="ECO:0007669"/>
    <property type="project" value="UniProtKB-KW"/>
</dbReference>
<keyword evidence="1" id="KW-0479">Metal-binding</keyword>
<dbReference type="Pfam" id="PF04434">
    <property type="entry name" value="SWIM"/>
    <property type="match status" value="1"/>
</dbReference>
<dbReference type="PANTHER" id="PTHR31973">
    <property type="entry name" value="POLYPROTEIN, PUTATIVE-RELATED"/>
    <property type="match status" value="1"/>
</dbReference>
<dbReference type="AlphaFoldDB" id="A0AB40D0R1"/>